<protein>
    <submittedName>
        <fullName evidence="2">Uncharacterized protein</fullName>
    </submittedName>
</protein>
<evidence type="ECO:0000256" key="1">
    <source>
        <dbReference type="SAM" id="Phobius"/>
    </source>
</evidence>
<dbReference type="OMA" id="RMKSAVY"/>
<accession>J9DPW7</accession>
<comment type="caution">
    <text evidence="2">The sequence shown here is derived from an EMBL/GenBank/DDBJ whole genome shotgun (WGS) entry which is preliminary data.</text>
</comment>
<sequence>MKRSDLQEAWLIGNAIFIVLYTYGILRYIIAIPDIVPKQVLSLILLLVYGTTIFNVFLVDIKQLPSLTNFRCMLLFLTMPHKILLFPFYILSLIHTSRFVCERRREFEKYFFYNLAACCMQFQKNGLQLALTAQIVMVVMCLAMIVFQLCSFYTFFLYLFVVFCELQNNKEMRVALIRVRNMCDDVCKNLPGKYKPIYDKIREKVFYLAEENHKKTD</sequence>
<dbReference type="AlphaFoldDB" id="J9DPW7"/>
<proteinExistence type="predicted"/>
<feature type="transmembrane region" description="Helical" evidence="1">
    <location>
        <begin position="42"/>
        <end position="61"/>
    </location>
</feature>
<evidence type="ECO:0000313" key="2">
    <source>
        <dbReference type="EMBL" id="EJW04590.1"/>
    </source>
</evidence>
<keyword evidence="1" id="KW-1133">Transmembrane helix</keyword>
<dbReference type="HOGENOM" id="CLU_074166_0_0_1"/>
<name>J9DPW7_EDHAE</name>
<dbReference type="Proteomes" id="UP000003163">
    <property type="component" value="Unassembled WGS sequence"/>
</dbReference>
<dbReference type="EMBL" id="AFBI03000016">
    <property type="protein sequence ID" value="EJW04590.1"/>
    <property type="molecule type" value="Genomic_DNA"/>
</dbReference>
<feature type="transmembrane region" description="Helical" evidence="1">
    <location>
        <begin position="9"/>
        <end position="30"/>
    </location>
</feature>
<keyword evidence="1" id="KW-0472">Membrane</keyword>
<dbReference type="InParanoid" id="J9DPW7"/>
<keyword evidence="3" id="KW-1185">Reference proteome</keyword>
<gene>
    <name evidence="2" type="ORF">EDEG_01204</name>
</gene>
<evidence type="ECO:0000313" key="3">
    <source>
        <dbReference type="Proteomes" id="UP000003163"/>
    </source>
</evidence>
<feature type="transmembrane region" description="Helical" evidence="1">
    <location>
        <begin position="73"/>
        <end position="94"/>
    </location>
</feature>
<dbReference type="VEuPathDB" id="MicrosporidiaDB:EDEG_01204"/>
<dbReference type="OrthoDB" id="2192545at2759"/>
<organism evidence="2 3">
    <name type="scientific">Edhazardia aedis (strain USNM 41457)</name>
    <name type="common">Microsporidian parasite</name>
    <dbReference type="NCBI Taxonomy" id="1003232"/>
    <lineage>
        <taxon>Eukaryota</taxon>
        <taxon>Fungi</taxon>
        <taxon>Fungi incertae sedis</taxon>
        <taxon>Microsporidia</taxon>
        <taxon>Edhazardia</taxon>
    </lineage>
</organism>
<reference evidence="3" key="2">
    <citation type="submission" date="2015-07" db="EMBL/GenBank/DDBJ databases">
        <title>Contrasting host-pathogen interactions and genome evolution in two generalist and specialist microsporidian pathogens of mosquitoes.</title>
        <authorList>
            <consortium name="The Broad Institute Genomics Platform"/>
            <consortium name="The Broad Institute Genome Sequencing Center for Infectious Disease"/>
            <person name="Cuomo C.A."/>
            <person name="Sanscrainte N.D."/>
            <person name="Goldberg J.M."/>
            <person name="Heiman D."/>
            <person name="Young S."/>
            <person name="Zeng Q."/>
            <person name="Becnel J.J."/>
            <person name="Birren B.W."/>
        </authorList>
    </citation>
    <scope>NUCLEOTIDE SEQUENCE [LARGE SCALE GENOMIC DNA]</scope>
    <source>
        <strain evidence="3">USNM 41457</strain>
    </source>
</reference>
<feature type="transmembrane region" description="Helical" evidence="1">
    <location>
        <begin position="135"/>
        <end position="163"/>
    </location>
</feature>
<reference evidence="2 3" key="1">
    <citation type="submission" date="2011-08" db="EMBL/GenBank/DDBJ databases">
        <authorList>
            <person name="Liu Z.J."/>
            <person name="Shi F.L."/>
            <person name="Lu J.Q."/>
            <person name="Li M."/>
            <person name="Wang Z.L."/>
        </authorList>
    </citation>
    <scope>NUCLEOTIDE SEQUENCE [LARGE SCALE GENOMIC DNA]</scope>
    <source>
        <strain evidence="2 3">USNM 41457</strain>
    </source>
</reference>
<keyword evidence="1" id="KW-0812">Transmembrane</keyword>